<name>A0ABY3U1I0_9MYCO</name>
<keyword evidence="2" id="KW-1185">Reference proteome</keyword>
<evidence type="ECO:0000313" key="2">
    <source>
        <dbReference type="Proteomes" id="UP001055200"/>
    </source>
</evidence>
<protein>
    <submittedName>
        <fullName evidence="1">Uncharacterized protein</fullName>
    </submittedName>
</protein>
<organism evidence="1 2">
    <name type="scientific">Mycolicibacillus parakoreensis</name>
    <dbReference type="NCBI Taxonomy" id="1069221"/>
    <lineage>
        <taxon>Bacteria</taxon>
        <taxon>Bacillati</taxon>
        <taxon>Actinomycetota</taxon>
        <taxon>Actinomycetes</taxon>
        <taxon>Mycobacteriales</taxon>
        <taxon>Mycobacteriaceae</taxon>
        <taxon>Mycolicibacillus</taxon>
    </lineage>
</organism>
<gene>
    <name evidence="1" type="ORF">MIU77_14140</name>
</gene>
<dbReference type="Proteomes" id="UP001055200">
    <property type="component" value="Chromosome"/>
</dbReference>
<sequence length="75" mass="8434">MPVEETMWDIQVPRDIDRYDTERLRSALSDVVRRRLAAGKQLLRVVSWSANGAALFGPTRGTRRFAVAYEVALGA</sequence>
<dbReference type="RefSeq" id="WP_240170281.1">
    <property type="nucleotide sequence ID" value="NZ_CP092365.1"/>
</dbReference>
<proteinExistence type="predicted"/>
<evidence type="ECO:0000313" key="1">
    <source>
        <dbReference type="EMBL" id="ULN52001.1"/>
    </source>
</evidence>
<accession>A0ABY3U1I0</accession>
<dbReference type="EMBL" id="CP092365">
    <property type="protein sequence ID" value="ULN52001.1"/>
    <property type="molecule type" value="Genomic_DNA"/>
</dbReference>
<reference evidence="1" key="1">
    <citation type="submission" date="2022-08" db="EMBL/GenBank/DDBJ databases">
        <title>Complete genome sequence of 14 non-tuberculosis mycobacteria type-strains.</title>
        <authorList>
            <person name="Igarashi Y."/>
            <person name="Osugi A."/>
            <person name="Mitarai S."/>
        </authorList>
    </citation>
    <scope>NUCLEOTIDE SEQUENCE</scope>
    <source>
        <strain evidence="1">DSM 45575</strain>
    </source>
</reference>